<dbReference type="EMBL" id="CP094358">
    <property type="protein sequence ID" value="UOB19109.1"/>
    <property type="molecule type" value="Genomic_DNA"/>
</dbReference>
<evidence type="ECO:0000313" key="2">
    <source>
        <dbReference type="Proteomes" id="UP000831290"/>
    </source>
</evidence>
<sequence length="116" mass="13287">MLADFHATNLSSHILQHIMRKNLILLMLIFVSNLTEAQFIKEKLINAQIGYGLSVPYNSLNEIADDRFFAQGELTSWVEFRPYAGLILTNSNGKDINNNPTDEKAELFIIYLFHLD</sequence>
<accession>A0A9E6ZND2</accession>
<name>A0A9E6ZND2_9FLAO</name>
<dbReference type="Proteomes" id="UP000831290">
    <property type="component" value="Chromosome"/>
</dbReference>
<gene>
    <name evidence="1" type="ORF">MQE35_07375</name>
</gene>
<reference evidence="1" key="1">
    <citation type="submission" date="2022-03" db="EMBL/GenBank/DDBJ databases">
        <title>Description of Abyssus ytuae gen. nov., sp. nov., a novel member of the family Flavobacteriaceae isolated from the sediment of Mariana Trench.</title>
        <authorList>
            <person name="Zhang J."/>
            <person name="Xu X."/>
        </authorList>
    </citation>
    <scope>NUCLEOTIDE SEQUENCE</scope>
    <source>
        <strain evidence="1">MT3330</strain>
    </source>
</reference>
<evidence type="ECO:0000313" key="1">
    <source>
        <dbReference type="EMBL" id="UOB19109.1"/>
    </source>
</evidence>
<proteinExistence type="predicted"/>
<protein>
    <submittedName>
        <fullName evidence="1">Uncharacterized protein</fullName>
    </submittedName>
</protein>
<dbReference type="AlphaFoldDB" id="A0A9E6ZND2"/>
<dbReference type="KEGG" id="fbm:MQE35_07375"/>
<organism evidence="1 2">
    <name type="scientific">Abyssalbus ytuae</name>
    <dbReference type="NCBI Taxonomy" id="2926907"/>
    <lineage>
        <taxon>Bacteria</taxon>
        <taxon>Pseudomonadati</taxon>
        <taxon>Bacteroidota</taxon>
        <taxon>Flavobacteriia</taxon>
        <taxon>Flavobacteriales</taxon>
        <taxon>Flavobacteriaceae</taxon>
        <taxon>Abyssalbus</taxon>
    </lineage>
</organism>
<keyword evidence="2" id="KW-1185">Reference proteome</keyword>
<dbReference type="RefSeq" id="WP_255845726.1">
    <property type="nucleotide sequence ID" value="NZ_CP094358.1"/>
</dbReference>